<name>A0ABP5BN88_9MICO</name>
<accession>A0ABP5BN88</accession>
<dbReference type="EMBL" id="BAAAOG010000001">
    <property type="protein sequence ID" value="GAA1947891.1"/>
    <property type="molecule type" value="Genomic_DNA"/>
</dbReference>
<organism evidence="12 13">
    <name type="scientific">Microbacterium deminutum</name>
    <dbReference type="NCBI Taxonomy" id="344164"/>
    <lineage>
        <taxon>Bacteria</taxon>
        <taxon>Bacillati</taxon>
        <taxon>Actinomycetota</taxon>
        <taxon>Actinomycetes</taxon>
        <taxon>Micrococcales</taxon>
        <taxon>Microbacteriaceae</taxon>
        <taxon>Microbacterium</taxon>
    </lineage>
</organism>
<feature type="transmembrane region" description="Helical" evidence="10">
    <location>
        <begin position="411"/>
        <end position="431"/>
    </location>
</feature>
<dbReference type="InterPro" id="IPR004705">
    <property type="entry name" value="Cation/H_exchanger_CPA1_bac"/>
</dbReference>
<dbReference type="InterPro" id="IPR006153">
    <property type="entry name" value="Cation/H_exchanger_TM"/>
</dbReference>
<dbReference type="Proteomes" id="UP001499933">
    <property type="component" value="Unassembled WGS sequence"/>
</dbReference>
<sequence>MCVMASGYRLEGAGPPPRHGCSLRWRHTRDSREVIVLALEAIVAIGVILVVAAVAAPRLRIPLALVQVAAGVLLGFIPALRDVQLPSEAVLLLFLPAILFWESVTTSLRESRRYVRVILLNGTVLVVLTAFAVAGVGVWFGMPWAVALVMGAALAPTDATAVGNLAAGLPLRQRTLLRAESLINDGTALVIFGLAVSVAAGVAQFTPWSVTWALAVSYLGGIAIGLAVGFIGSYLRRMSNTLASNVAMIVTPFVAFLVAELIHASGVLAVVVCGLLMSQRGARIARAEARDQARSFWTLTTYILNGALFVLIGLELQVVVRALPSGDLWFGVLLGLIVWLALIVVRMAFTFAATGVIRTLDRRPYQRTLRAPTRALVMNAFAGYRGAVSLAAALAIPLSVVGGGPFPMRNLIVFVTAVVIVLTLAVQGPLFPALVRWARLPADSVEDERLLAQTESTRAGLAALPGLAASLGVDDDVRDKVAREAERHLAALEVDGETQDGAETARAKEQYVRLRLALMQVKRETVLRLRDERRIDDTVVRAVGAQLDLEELRITGREVE</sequence>
<keyword evidence="13" id="KW-1185">Reference proteome</keyword>
<evidence type="ECO:0000259" key="11">
    <source>
        <dbReference type="Pfam" id="PF00999"/>
    </source>
</evidence>
<feature type="transmembrane region" description="Helical" evidence="10">
    <location>
        <begin position="242"/>
        <end position="259"/>
    </location>
</feature>
<feature type="transmembrane region" description="Helical" evidence="10">
    <location>
        <begin position="188"/>
        <end position="206"/>
    </location>
</feature>
<evidence type="ECO:0000256" key="1">
    <source>
        <dbReference type="ARBA" id="ARBA00004651"/>
    </source>
</evidence>
<evidence type="ECO:0000256" key="2">
    <source>
        <dbReference type="ARBA" id="ARBA00022448"/>
    </source>
</evidence>
<dbReference type="NCBIfam" id="TIGR00831">
    <property type="entry name" value="a_cpa1"/>
    <property type="match status" value="1"/>
</dbReference>
<comment type="caution">
    <text evidence="12">The sequence shown here is derived from an EMBL/GenBank/DDBJ whole genome shotgun (WGS) entry which is preliminary data.</text>
</comment>
<protein>
    <submittedName>
        <fullName evidence="12">Na+/H+ antiporter</fullName>
    </submittedName>
</protein>
<keyword evidence="4 10" id="KW-0812">Transmembrane</keyword>
<reference evidence="13" key="1">
    <citation type="journal article" date="2019" name="Int. J. Syst. Evol. Microbiol.">
        <title>The Global Catalogue of Microorganisms (GCM) 10K type strain sequencing project: providing services to taxonomists for standard genome sequencing and annotation.</title>
        <authorList>
            <consortium name="The Broad Institute Genomics Platform"/>
            <consortium name="The Broad Institute Genome Sequencing Center for Infectious Disease"/>
            <person name="Wu L."/>
            <person name="Ma J."/>
        </authorList>
    </citation>
    <scope>NUCLEOTIDE SEQUENCE [LARGE SCALE GENOMIC DNA]</scope>
    <source>
        <strain evidence="13">JCM 14901</strain>
    </source>
</reference>
<comment type="function">
    <text evidence="10">Na(+)/H(+) antiporter that extrudes sodium in exchange for external protons.</text>
</comment>
<evidence type="ECO:0000313" key="13">
    <source>
        <dbReference type="Proteomes" id="UP001499933"/>
    </source>
</evidence>
<proteinExistence type="inferred from homology"/>
<evidence type="ECO:0000256" key="8">
    <source>
        <dbReference type="ARBA" id="ARBA00023136"/>
    </source>
</evidence>
<evidence type="ECO:0000313" key="12">
    <source>
        <dbReference type="EMBL" id="GAA1947891.1"/>
    </source>
</evidence>
<feature type="transmembrane region" description="Helical" evidence="10">
    <location>
        <begin position="63"/>
        <end position="80"/>
    </location>
</feature>
<evidence type="ECO:0000256" key="7">
    <source>
        <dbReference type="ARBA" id="ARBA00023065"/>
    </source>
</evidence>
<feature type="transmembrane region" description="Helical" evidence="10">
    <location>
        <begin position="117"/>
        <end position="140"/>
    </location>
</feature>
<keyword evidence="6 10" id="KW-0915">Sodium</keyword>
<comment type="similarity">
    <text evidence="10">Belongs to the monovalent cation:proton antiporter 1 (CPA1) transporter (TC 2.A.36) family.</text>
</comment>
<keyword evidence="10" id="KW-0050">Antiport</keyword>
<keyword evidence="8 10" id="KW-0472">Membrane</keyword>
<keyword evidence="5 10" id="KW-1133">Transmembrane helix</keyword>
<dbReference type="Pfam" id="PF00999">
    <property type="entry name" value="Na_H_Exchanger"/>
    <property type="match status" value="1"/>
</dbReference>
<gene>
    <name evidence="12" type="ORF">GCM10009776_07370</name>
</gene>
<feature type="transmembrane region" description="Helical" evidence="10">
    <location>
        <begin position="34"/>
        <end position="56"/>
    </location>
</feature>
<dbReference type="InterPro" id="IPR018422">
    <property type="entry name" value="Cation/H_exchanger_CPA1"/>
</dbReference>
<keyword evidence="7 10" id="KW-0406">Ion transport</keyword>
<dbReference type="PANTHER" id="PTHR10110:SF86">
    <property type="entry name" value="SODIUM_HYDROGEN EXCHANGER 7"/>
    <property type="match status" value="1"/>
</dbReference>
<feature type="transmembrane region" description="Helical" evidence="10">
    <location>
        <begin position="329"/>
        <end position="356"/>
    </location>
</feature>
<evidence type="ECO:0000256" key="6">
    <source>
        <dbReference type="ARBA" id="ARBA00023053"/>
    </source>
</evidence>
<feature type="transmembrane region" description="Helical" evidence="10">
    <location>
        <begin position="376"/>
        <end position="399"/>
    </location>
</feature>
<keyword evidence="3 10" id="KW-1003">Cell membrane</keyword>
<dbReference type="Gene3D" id="1.20.1530.20">
    <property type="match status" value="1"/>
</dbReference>
<feature type="transmembrane region" description="Helical" evidence="10">
    <location>
        <begin position="146"/>
        <end position="167"/>
    </location>
</feature>
<keyword evidence="9 10" id="KW-0739">Sodium transport</keyword>
<evidence type="ECO:0000256" key="10">
    <source>
        <dbReference type="RuleBase" id="RU366002"/>
    </source>
</evidence>
<keyword evidence="2 10" id="KW-0813">Transport</keyword>
<dbReference type="InterPro" id="IPR038770">
    <property type="entry name" value="Na+/solute_symporter_sf"/>
</dbReference>
<feature type="transmembrane region" description="Helical" evidence="10">
    <location>
        <begin position="265"/>
        <end position="282"/>
    </location>
</feature>
<evidence type="ECO:0000256" key="9">
    <source>
        <dbReference type="ARBA" id="ARBA00023201"/>
    </source>
</evidence>
<comment type="subcellular location">
    <subcellularLocation>
        <location evidence="1 10">Cell membrane</location>
        <topology evidence="1 10">Multi-pass membrane protein</topology>
    </subcellularLocation>
</comment>
<feature type="transmembrane region" description="Helical" evidence="10">
    <location>
        <begin position="302"/>
        <end position="323"/>
    </location>
</feature>
<evidence type="ECO:0000256" key="5">
    <source>
        <dbReference type="ARBA" id="ARBA00022989"/>
    </source>
</evidence>
<feature type="transmembrane region" description="Helical" evidence="10">
    <location>
        <begin position="212"/>
        <end position="235"/>
    </location>
</feature>
<feature type="domain" description="Cation/H+ exchanger transmembrane" evidence="11">
    <location>
        <begin position="48"/>
        <end position="437"/>
    </location>
</feature>
<evidence type="ECO:0000256" key="4">
    <source>
        <dbReference type="ARBA" id="ARBA00022692"/>
    </source>
</evidence>
<dbReference type="PANTHER" id="PTHR10110">
    <property type="entry name" value="SODIUM/HYDROGEN EXCHANGER"/>
    <property type="match status" value="1"/>
</dbReference>
<evidence type="ECO:0000256" key="3">
    <source>
        <dbReference type="ARBA" id="ARBA00022475"/>
    </source>
</evidence>